<dbReference type="AlphaFoldDB" id="A0A1W2G875"/>
<feature type="transmembrane region" description="Helical" evidence="1">
    <location>
        <begin position="527"/>
        <end position="551"/>
    </location>
</feature>
<dbReference type="PANTHER" id="PTHR16214:SF3">
    <property type="entry name" value="TRANSMEMBRANE PROTEIN 260"/>
    <property type="match status" value="1"/>
</dbReference>
<feature type="transmembrane region" description="Helical" evidence="1">
    <location>
        <begin position="12"/>
        <end position="33"/>
    </location>
</feature>
<sequence>MTFNKTNNLVGWLLFLCSTSLYLFTLESTASYWDSGEFIAASYKLEIPHPPGAPLFLLIGRLWSLFALGNVELVAFAVNALSAVTSGLAVMFLYWSIVMIADKLLKKISTEPSPSLLMASGLVGALSFAFSDSFWTSATETEVYAFSIFLTALVFWAILKWERQEDTSDQNRWLILIGYLMGLSVGVHLLNLLAIPALGLVYYFKKYQKTSFWGGIAALALSGLFLIGILYGLVSGANVAQHLEILMVNNFGLPFGSGAFVLLVLIIGSWIYAISYTQKRIWANANTLVLAMGFIMIGYSSYTLVLVRADSNPPINQNNPNNLLGLIYYLNMEQYGTRPLLYGKHFDASPIDQKQGKAYYEVGENGYEVKDYKMEYVYRDEDQMFLPRMHSNMMPQHATAYRQMMGLMKGEKPSFADNIRFMLSHQMGHMYMRYLLWNFAGKANGTEGAAWLGLADTFEKLPDSVTGDQARNNYFMLPLLLGLAGLLLLIKSDKKQLYITGMLFIMTGLAIVVYINAPPVEPRERDYIYVGSYYAFCIWIGLGVISLFLVLKSIPKLSIRQSLAFATMIALVIPGILLFENFDDHDRSNRYLSIDQAKTMLASCDENAILFTGADNDTYPLWYAQEVEGFRTDVRVIVLSYANAGWYVDQMYRKVNQSEALPLALTQKNYKSGGLNDYLPLVKNPKIKGAISAEQYLNLIEKESKALQASTGFGDLNTTPSDSFYVNSNLAEIRHKVPERFHGLMTDKLEIKLKGKALEKKDLLILDLIDSNAWKRPIYFNYTSLNSVNFDLQKNVVQEGSAYQLLPVVNPDDDSLLVDEEKMYDRMVTHGLWRDYKEKSPYYTDYYKGMVMNQRHQYNELAKALLDTGQINKAKETIDYALEVFPERLAPYDLSHVETTRLLLSLNDLSQADYIADTLAGQSQNTLDFAVQLGDLDSLEVRKSLYTLHELAMMYRMYGHTSRSSEFAQTFEQYAKILNG</sequence>
<dbReference type="Pfam" id="PF11028">
    <property type="entry name" value="TMEM260-like"/>
    <property type="match status" value="1"/>
</dbReference>
<proteinExistence type="predicted"/>
<feature type="transmembrane region" description="Helical" evidence="1">
    <location>
        <begin position="173"/>
        <end position="204"/>
    </location>
</feature>
<keyword evidence="1" id="KW-1133">Transmembrane helix</keyword>
<feature type="transmembrane region" description="Helical" evidence="1">
    <location>
        <begin position="211"/>
        <end position="233"/>
    </location>
</feature>
<feature type="transmembrane region" description="Helical" evidence="1">
    <location>
        <begin position="563"/>
        <end position="582"/>
    </location>
</feature>
<dbReference type="InterPro" id="IPR021280">
    <property type="entry name" value="TMEM260-like"/>
</dbReference>
<evidence type="ECO:0000313" key="3">
    <source>
        <dbReference type="Proteomes" id="UP000192472"/>
    </source>
</evidence>
<dbReference type="EMBL" id="FWYF01000001">
    <property type="protein sequence ID" value="SMD32632.1"/>
    <property type="molecule type" value="Genomic_DNA"/>
</dbReference>
<protein>
    <submittedName>
        <fullName evidence="2">Uncharacterized protein</fullName>
    </submittedName>
</protein>
<accession>A0A1W2G875</accession>
<keyword evidence="1" id="KW-0812">Transmembrane</keyword>
<dbReference type="PANTHER" id="PTHR16214">
    <property type="entry name" value="TRANSMEMBRANE PROTEIN 260"/>
    <property type="match status" value="1"/>
</dbReference>
<feature type="transmembrane region" description="Helical" evidence="1">
    <location>
        <begin position="285"/>
        <end position="307"/>
    </location>
</feature>
<feature type="transmembrane region" description="Helical" evidence="1">
    <location>
        <begin position="78"/>
        <end position="101"/>
    </location>
</feature>
<keyword evidence="3" id="KW-1185">Reference proteome</keyword>
<dbReference type="OrthoDB" id="9807602at2"/>
<feature type="transmembrane region" description="Helical" evidence="1">
    <location>
        <begin position="497"/>
        <end position="515"/>
    </location>
</feature>
<feature type="transmembrane region" description="Helical" evidence="1">
    <location>
        <begin position="143"/>
        <end position="161"/>
    </location>
</feature>
<organism evidence="2 3">
    <name type="scientific">Reichenbachiella faecimaris</name>
    <dbReference type="NCBI Taxonomy" id="692418"/>
    <lineage>
        <taxon>Bacteria</taxon>
        <taxon>Pseudomonadati</taxon>
        <taxon>Bacteroidota</taxon>
        <taxon>Cytophagia</taxon>
        <taxon>Cytophagales</taxon>
        <taxon>Reichenbachiellaceae</taxon>
        <taxon>Reichenbachiella</taxon>
    </lineage>
</organism>
<feature type="transmembrane region" description="Helical" evidence="1">
    <location>
        <begin position="474"/>
        <end position="490"/>
    </location>
</feature>
<gene>
    <name evidence="2" type="ORF">SAMN04488029_0982</name>
</gene>
<evidence type="ECO:0000313" key="2">
    <source>
        <dbReference type="EMBL" id="SMD32632.1"/>
    </source>
</evidence>
<feature type="transmembrane region" description="Helical" evidence="1">
    <location>
        <begin position="113"/>
        <end position="131"/>
    </location>
</feature>
<name>A0A1W2G875_REIFA</name>
<evidence type="ECO:0000256" key="1">
    <source>
        <dbReference type="SAM" id="Phobius"/>
    </source>
</evidence>
<dbReference type="Proteomes" id="UP000192472">
    <property type="component" value="Unassembled WGS sequence"/>
</dbReference>
<keyword evidence="1" id="KW-0472">Membrane</keyword>
<dbReference type="STRING" id="692418.SAMN04488029_0982"/>
<feature type="transmembrane region" description="Helical" evidence="1">
    <location>
        <begin position="253"/>
        <end position="273"/>
    </location>
</feature>
<dbReference type="RefSeq" id="WP_084371286.1">
    <property type="nucleotide sequence ID" value="NZ_FWYF01000001.1"/>
</dbReference>
<dbReference type="InterPro" id="IPR052724">
    <property type="entry name" value="GT117_domain-containing"/>
</dbReference>
<reference evidence="2 3" key="1">
    <citation type="submission" date="2017-04" db="EMBL/GenBank/DDBJ databases">
        <authorList>
            <person name="Afonso C.L."/>
            <person name="Miller P.J."/>
            <person name="Scott M.A."/>
            <person name="Spackman E."/>
            <person name="Goraichik I."/>
            <person name="Dimitrov K.M."/>
            <person name="Suarez D.L."/>
            <person name="Swayne D.E."/>
        </authorList>
    </citation>
    <scope>NUCLEOTIDE SEQUENCE [LARGE SCALE GENOMIC DNA]</scope>
    <source>
        <strain evidence="2 3">DSM 26133</strain>
    </source>
</reference>